<accession>A0A844LXA2</accession>
<reference evidence="1 2" key="1">
    <citation type="journal article" date="2019" name="PLoS ONE">
        <title>Pup mortality in New Zealand sea lions (Phocarctos hookeri) at Enderby Island, Auckland Islands, 2013-18.</title>
        <authorList>
            <person name="Michael S.A."/>
            <person name="Hayman D.T.S."/>
            <person name="Gray R."/>
            <person name="Zhang J."/>
            <person name="Rogers L."/>
            <person name="Roe W.D."/>
        </authorList>
    </citation>
    <scope>NUCLEOTIDE SEQUENCE [LARGE SCALE GENOMIC DNA]</scope>
    <source>
        <strain evidence="1 2">SM868</strain>
    </source>
</reference>
<organism evidence="1 2">
    <name type="scientific">Psychrobacter sanguinis</name>
    <dbReference type="NCBI Taxonomy" id="861445"/>
    <lineage>
        <taxon>Bacteria</taxon>
        <taxon>Pseudomonadati</taxon>
        <taxon>Pseudomonadota</taxon>
        <taxon>Gammaproteobacteria</taxon>
        <taxon>Moraxellales</taxon>
        <taxon>Moraxellaceae</taxon>
        <taxon>Psychrobacter</taxon>
    </lineage>
</organism>
<comment type="caution">
    <text evidence="1">The sequence shown here is derived from an EMBL/GenBank/DDBJ whole genome shotgun (WGS) entry which is preliminary data.</text>
</comment>
<sequence>MSDSQPDYSQPEALEAYFKRKAEQESLAQAQAEQEAKELSAYDACVLKESARVKELIAQAQAKDGHKD</sequence>
<dbReference type="AlphaFoldDB" id="A0A844LXA2"/>
<dbReference type="Proteomes" id="UP000442109">
    <property type="component" value="Unassembled WGS sequence"/>
</dbReference>
<gene>
    <name evidence="1" type="ORF">GB996_00510</name>
</gene>
<dbReference type="RefSeq" id="WP_110816164.1">
    <property type="nucleotide sequence ID" value="NZ_WFKQ01000001.1"/>
</dbReference>
<protein>
    <submittedName>
        <fullName evidence="1">Uncharacterized protein</fullName>
    </submittedName>
</protein>
<keyword evidence="2" id="KW-1185">Reference proteome</keyword>
<name>A0A844LXA2_9GAMM</name>
<proteinExistence type="predicted"/>
<evidence type="ECO:0000313" key="2">
    <source>
        <dbReference type="Proteomes" id="UP000442109"/>
    </source>
</evidence>
<evidence type="ECO:0000313" key="1">
    <source>
        <dbReference type="EMBL" id="MUG31273.1"/>
    </source>
</evidence>
<dbReference type="EMBL" id="WFKQ01000001">
    <property type="protein sequence ID" value="MUG31273.1"/>
    <property type="molecule type" value="Genomic_DNA"/>
</dbReference>